<feature type="compositionally biased region" description="Polar residues" evidence="1">
    <location>
        <begin position="134"/>
        <end position="147"/>
    </location>
</feature>
<proteinExistence type="predicted"/>
<evidence type="ECO:0000313" key="3">
    <source>
        <dbReference type="Proteomes" id="UP001141552"/>
    </source>
</evidence>
<dbReference type="Proteomes" id="UP001141552">
    <property type="component" value="Unassembled WGS sequence"/>
</dbReference>
<name>A0A9Q0FYZ6_9ROSI</name>
<gene>
    <name evidence="2" type="ORF">Tsubulata_003657</name>
</gene>
<feature type="region of interest" description="Disordered" evidence="1">
    <location>
        <begin position="134"/>
        <end position="178"/>
    </location>
</feature>
<protein>
    <submittedName>
        <fullName evidence="2">Uncharacterized protein</fullName>
    </submittedName>
</protein>
<reference evidence="2" key="2">
    <citation type="journal article" date="2023" name="Plants (Basel)">
        <title>Annotation of the Turnera subulata (Passifloraceae) Draft Genome Reveals the S-Locus Evolved after the Divergence of Turneroideae from Passifloroideae in a Stepwise Manner.</title>
        <authorList>
            <person name="Henning P.M."/>
            <person name="Roalson E.H."/>
            <person name="Mir W."/>
            <person name="McCubbin A.G."/>
            <person name="Shore J.S."/>
        </authorList>
    </citation>
    <scope>NUCLEOTIDE SEQUENCE</scope>
    <source>
        <strain evidence="2">F60SS</strain>
    </source>
</reference>
<comment type="caution">
    <text evidence="2">The sequence shown here is derived from an EMBL/GenBank/DDBJ whole genome shotgun (WGS) entry which is preliminary data.</text>
</comment>
<feature type="compositionally biased region" description="Acidic residues" evidence="1">
    <location>
        <begin position="150"/>
        <end position="160"/>
    </location>
</feature>
<sequence>MKTHLRCYESLTTMDQWQWQDSFKARLGEANSSEGSNGEEGGAALTKEKEVALWVEVAGGMKKGRVYGLGGQARLFGSTSSGSTSSSGDYWEKNFKEQVKKIETLEQQLSSQSAYIKETSSRLEQLEALMKQLKFSSSQQPTAQDTGAGNDEEMTEDSEDSSTAYETGKDDGMGSEEE</sequence>
<dbReference type="AlphaFoldDB" id="A0A9Q0FYZ6"/>
<evidence type="ECO:0000256" key="1">
    <source>
        <dbReference type="SAM" id="MobiDB-lite"/>
    </source>
</evidence>
<reference evidence="2" key="1">
    <citation type="submission" date="2022-02" db="EMBL/GenBank/DDBJ databases">
        <authorList>
            <person name="Henning P.M."/>
            <person name="McCubbin A.G."/>
            <person name="Shore J.S."/>
        </authorList>
    </citation>
    <scope>NUCLEOTIDE SEQUENCE</scope>
    <source>
        <strain evidence="2">F60SS</strain>
        <tissue evidence="2">Leaves</tissue>
    </source>
</reference>
<organism evidence="2 3">
    <name type="scientific">Turnera subulata</name>
    <dbReference type="NCBI Taxonomy" id="218843"/>
    <lineage>
        <taxon>Eukaryota</taxon>
        <taxon>Viridiplantae</taxon>
        <taxon>Streptophyta</taxon>
        <taxon>Embryophyta</taxon>
        <taxon>Tracheophyta</taxon>
        <taxon>Spermatophyta</taxon>
        <taxon>Magnoliopsida</taxon>
        <taxon>eudicotyledons</taxon>
        <taxon>Gunneridae</taxon>
        <taxon>Pentapetalae</taxon>
        <taxon>rosids</taxon>
        <taxon>fabids</taxon>
        <taxon>Malpighiales</taxon>
        <taxon>Passifloraceae</taxon>
        <taxon>Turnera</taxon>
    </lineage>
</organism>
<accession>A0A9Q0FYZ6</accession>
<evidence type="ECO:0000313" key="2">
    <source>
        <dbReference type="EMBL" id="KAJ4838926.1"/>
    </source>
</evidence>
<dbReference type="EMBL" id="JAKUCV010003434">
    <property type="protein sequence ID" value="KAJ4838926.1"/>
    <property type="molecule type" value="Genomic_DNA"/>
</dbReference>
<keyword evidence="3" id="KW-1185">Reference proteome</keyword>